<accession>A0A558CVL1</accession>
<name>A0A558CVL1_9GAMM</name>
<dbReference type="InterPro" id="IPR002110">
    <property type="entry name" value="Ankyrin_rpt"/>
</dbReference>
<gene>
    <name evidence="2" type="ORF">FHK82_12885</name>
</gene>
<dbReference type="Proteomes" id="UP000317355">
    <property type="component" value="Unassembled WGS sequence"/>
</dbReference>
<evidence type="ECO:0000256" key="1">
    <source>
        <dbReference type="PROSITE-ProRule" id="PRU00023"/>
    </source>
</evidence>
<dbReference type="EMBL" id="VMRY01000065">
    <property type="protein sequence ID" value="TVT52763.1"/>
    <property type="molecule type" value="Genomic_DNA"/>
</dbReference>
<reference evidence="2 3" key="1">
    <citation type="submission" date="2019-07" db="EMBL/GenBank/DDBJ databases">
        <title>The pathways for chlorine oxyanion respiration interact through the shared metabolite chlorate.</title>
        <authorList>
            <person name="Barnum T.P."/>
            <person name="Cheng Y."/>
            <person name="Hill K.A."/>
            <person name="Lucas L.N."/>
            <person name="Carlson H.K."/>
            <person name="Coates J.D."/>
        </authorList>
    </citation>
    <scope>NUCLEOTIDE SEQUENCE [LARGE SCALE GENOMIC DNA]</scope>
    <source>
        <strain evidence="2">BK-3</strain>
    </source>
</reference>
<organism evidence="2 3">
    <name type="scientific">Sedimenticola thiotaurini</name>
    <dbReference type="NCBI Taxonomy" id="1543721"/>
    <lineage>
        <taxon>Bacteria</taxon>
        <taxon>Pseudomonadati</taxon>
        <taxon>Pseudomonadota</taxon>
        <taxon>Gammaproteobacteria</taxon>
        <taxon>Chromatiales</taxon>
        <taxon>Sedimenticolaceae</taxon>
        <taxon>Sedimenticola</taxon>
    </lineage>
</organism>
<evidence type="ECO:0000313" key="3">
    <source>
        <dbReference type="Proteomes" id="UP000317355"/>
    </source>
</evidence>
<feature type="repeat" description="ANK" evidence="1">
    <location>
        <begin position="129"/>
        <end position="163"/>
    </location>
</feature>
<evidence type="ECO:0000313" key="2">
    <source>
        <dbReference type="EMBL" id="TVT52763.1"/>
    </source>
</evidence>
<keyword evidence="1" id="KW-0040">ANK repeat</keyword>
<sequence length="206" mass="23355">MRKRRFLTLVSFAVLVYALYASVLLSAVPKYLVLFNGLNLATTEPEKTGDWLFYPLPRKLYLAYWEFSRFQECSYLFQDKKDSYVTFLSQSLLLNPKSVGVLLDKEQAKIILNRLIRQGCSVNEPSSETGILPIHVAVVFGDNDPQVAYLIAENGPDLNAQVPERGTPYSGKNAKEILSELLKKKPEDSTLIRMRTIFSRITRVGS</sequence>
<dbReference type="PROSITE" id="PS50088">
    <property type="entry name" value="ANK_REPEAT"/>
    <property type="match status" value="1"/>
</dbReference>
<protein>
    <submittedName>
        <fullName evidence="2">Uncharacterized protein</fullName>
    </submittedName>
</protein>
<dbReference type="AlphaFoldDB" id="A0A558CVL1"/>
<proteinExistence type="predicted"/>
<comment type="caution">
    <text evidence="2">The sequence shown here is derived from an EMBL/GenBank/DDBJ whole genome shotgun (WGS) entry which is preliminary data.</text>
</comment>